<name>A0AAV9P224_9PEZI</name>
<dbReference type="InterPro" id="IPR055335">
    <property type="entry name" value="Ucp6/RUP1"/>
</dbReference>
<proteinExistence type="predicted"/>
<evidence type="ECO:0000313" key="3">
    <source>
        <dbReference type="Proteomes" id="UP001337655"/>
    </source>
</evidence>
<protein>
    <recommendedName>
        <fullName evidence="4">UBA domain-containing protein</fullName>
    </recommendedName>
</protein>
<comment type="caution">
    <text evidence="2">The sequence shown here is derived from an EMBL/GenBank/DDBJ whole genome shotgun (WGS) entry which is preliminary data.</text>
</comment>
<dbReference type="GO" id="GO:0005829">
    <property type="term" value="C:cytosol"/>
    <property type="evidence" value="ECO:0007669"/>
    <property type="project" value="TreeGrafter"/>
</dbReference>
<feature type="compositionally biased region" description="Polar residues" evidence="1">
    <location>
        <begin position="151"/>
        <end position="170"/>
    </location>
</feature>
<evidence type="ECO:0008006" key="4">
    <source>
        <dbReference type="Google" id="ProtNLM"/>
    </source>
</evidence>
<keyword evidence="3" id="KW-1185">Reference proteome</keyword>
<feature type="compositionally biased region" description="Basic and acidic residues" evidence="1">
    <location>
        <begin position="765"/>
        <end position="778"/>
    </location>
</feature>
<dbReference type="PANTHER" id="PTHR39597">
    <property type="entry name" value="UBA DOMAIN-CONTAINING PROTEIN RUP1"/>
    <property type="match status" value="1"/>
</dbReference>
<dbReference type="RefSeq" id="XP_064656239.1">
    <property type="nucleotide sequence ID" value="XM_064805779.1"/>
</dbReference>
<feature type="region of interest" description="Disordered" evidence="1">
    <location>
        <begin position="1"/>
        <end position="67"/>
    </location>
</feature>
<feature type="region of interest" description="Disordered" evidence="1">
    <location>
        <begin position="146"/>
        <end position="177"/>
    </location>
</feature>
<reference evidence="2 3" key="1">
    <citation type="submission" date="2023-08" db="EMBL/GenBank/DDBJ databases">
        <title>Black Yeasts Isolated from many extreme environments.</title>
        <authorList>
            <person name="Coleine C."/>
            <person name="Stajich J.E."/>
            <person name="Selbmann L."/>
        </authorList>
    </citation>
    <scope>NUCLEOTIDE SEQUENCE [LARGE SCALE GENOMIC DNA]</scope>
    <source>
        <strain evidence="2 3">CCFEE 5935</strain>
    </source>
</reference>
<dbReference type="InterPro" id="IPR003903">
    <property type="entry name" value="UIM_dom"/>
</dbReference>
<dbReference type="Proteomes" id="UP001337655">
    <property type="component" value="Unassembled WGS sequence"/>
</dbReference>
<dbReference type="GeneID" id="89929880"/>
<dbReference type="GO" id="GO:0005634">
    <property type="term" value="C:nucleus"/>
    <property type="evidence" value="ECO:0007669"/>
    <property type="project" value="TreeGrafter"/>
</dbReference>
<dbReference type="EMBL" id="JAVRRT010000014">
    <property type="protein sequence ID" value="KAK5166286.1"/>
    <property type="molecule type" value="Genomic_DNA"/>
</dbReference>
<organism evidence="2 3">
    <name type="scientific">Saxophila tyrrhenica</name>
    <dbReference type="NCBI Taxonomy" id="1690608"/>
    <lineage>
        <taxon>Eukaryota</taxon>
        <taxon>Fungi</taxon>
        <taxon>Dikarya</taxon>
        <taxon>Ascomycota</taxon>
        <taxon>Pezizomycotina</taxon>
        <taxon>Dothideomycetes</taxon>
        <taxon>Dothideomycetidae</taxon>
        <taxon>Mycosphaerellales</taxon>
        <taxon>Extremaceae</taxon>
        <taxon>Saxophila</taxon>
    </lineage>
</organism>
<accession>A0AAV9P224</accession>
<feature type="compositionally biased region" description="Pro residues" evidence="1">
    <location>
        <begin position="22"/>
        <end position="33"/>
    </location>
</feature>
<dbReference type="AlphaFoldDB" id="A0AAV9P224"/>
<feature type="region of interest" description="Disordered" evidence="1">
    <location>
        <begin position="601"/>
        <end position="622"/>
    </location>
</feature>
<dbReference type="PROSITE" id="PS50330">
    <property type="entry name" value="UIM"/>
    <property type="match status" value="1"/>
</dbReference>
<feature type="compositionally biased region" description="Acidic residues" evidence="1">
    <location>
        <begin position="819"/>
        <end position="836"/>
    </location>
</feature>
<evidence type="ECO:0000313" key="2">
    <source>
        <dbReference type="EMBL" id="KAK5166286.1"/>
    </source>
</evidence>
<sequence length="870" mass="95165">MSRKRKQPLIQYGKRNKRNLPLPIPSSPSPPPTSSAMSWLPSADEIDKTQRPNPNPPPHKPISQKDATMVAEPSADNIGMMLEICAGISQQEAVKYLKAKHNNLEAAIDAALNNENVDAALQASTWDDNLMSADRDGGYDPHLRPLGVSSAAATRPNSPAGSHRSNLHPTNRQEEDEDMQRALAMSQADAGVPIYGQETGVVGPGGGQPVSGPAKKEAYDKDQWAMVPTGANKTGWGQATEVVPDQEAQDRVLRSGEPRVLKQLPDGDYMPNLLTICAAIPAAKKALLMQEYVQVDYGQDAEWWRGHPIAKPRIVHVGDGSAVEPESDCQDELFAEVQRLMAFLTASDRSYASAGALTQTEFLKRTSPMVTRSRTLLELFLQTWSMAASSNVGVDGDVSRIFTTTVGTSAPEGMDTPDMSLIDLQVTLGEGEKADLFELLDGLLWETDADSTAMSDNFIERPADVLVMRAHQSNPAVAKQLRVEVPPEFYVDKYLKDNIAATRATRREMANSKRRIAKIEEIEKKLRTWKHPTKNESLDAGLLLKHTLGHFTGQNLLNASKNDRNHSTDELAEQPPAYQDISSKLEKLVVNIESKLQVLTEEKEKSRQAISSMSKAPPPGLEYEEQQYRYTLRGVATRPDTTYVLLPNTLDADVELIEDEHTPAGWRWWRVEYKADGSSDSSPTVTKTLASDFDVLRAVELEHSSALLVYASDAAMNDRQTEHGLPEALRKFIANDNALFDAELQRAKDGGGGNDTSNYGVTHIDLTDAPRQSIERSSMDSTRVEGSFNGSDRGDPPDYYKGPPDFGLGPNLDKRGDAMEEDEAPVVEIRLDDEGEGQGSEMVERGNGGLMGGMERGEGGQDDGVGGRGG</sequence>
<evidence type="ECO:0000256" key="1">
    <source>
        <dbReference type="SAM" id="MobiDB-lite"/>
    </source>
</evidence>
<dbReference type="PANTHER" id="PTHR39597:SF1">
    <property type="entry name" value="UBA DOMAIN-CONTAINING PROTEIN RUP1"/>
    <property type="match status" value="1"/>
</dbReference>
<dbReference type="GO" id="GO:0016579">
    <property type="term" value="P:protein deubiquitination"/>
    <property type="evidence" value="ECO:0007669"/>
    <property type="project" value="TreeGrafter"/>
</dbReference>
<gene>
    <name evidence="2" type="ORF">LTR77_008547</name>
</gene>
<feature type="region of interest" description="Disordered" evidence="1">
    <location>
        <begin position="746"/>
        <end position="870"/>
    </location>
</feature>